<dbReference type="Pfam" id="PF23598">
    <property type="entry name" value="LRR_14"/>
    <property type="match status" value="1"/>
</dbReference>
<keyword evidence="5" id="KW-0611">Plant defense</keyword>
<dbReference type="STRING" id="4565.A0A3B6I679"/>
<dbReference type="InterPro" id="IPR036388">
    <property type="entry name" value="WH-like_DNA-bd_sf"/>
</dbReference>
<dbReference type="GO" id="GO:0043531">
    <property type="term" value="F:ADP binding"/>
    <property type="evidence" value="ECO:0007669"/>
    <property type="project" value="InterPro"/>
</dbReference>
<dbReference type="InterPro" id="IPR002182">
    <property type="entry name" value="NB-ARC"/>
</dbReference>
<keyword evidence="6" id="KW-0175">Coiled coil</keyword>
<dbReference type="Gene3D" id="3.40.50.300">
    <property type="entry name" value="P-loop containing nucleotide triphosphate hydrolases"/>
    <property type="match status" value="1"/>
</dbReference>
<keyword evidence="4" id="KW-0547">Nucleotide-binding</keyword>
<evidence type="ECO:0000259" key="8">
    <source>
        <dbReference type="Pfam" id="PF18052"/>
    </source>
</evidence>
<dbReference type="Gene3D" id="1.10.10.10">
    <property type="entry name" value="Winged helix-like DNA-binding domain superfamily/Winged helix DNA-binding domain"/>
    <property type="match status" value="1"/>
</dbReference>
<evidence type="ECO:0000256" key="4">
    <source>
        <dbReference type="ARBA" id="ARBA00022741"/>
    </source>
</evidence>
<dbReference type="Pfam" id="PF23559">
    <property type="entry name" value="WHD_DRP"/>
    <property type="match status" value="1"/>
</dbReference>
<evidence type="ECO:0000259" key="9">
    <source>
        <dbReference type="Pfam" id="PF23559"/>
    </source>
</evidence>
<accession>A0A3B6I679</accession>
<dbReference type="PANTHER" id="PTHR23155:SF949">
    <property type="entry name" value="OS01G0781200 PROTEIN"/>
    <property type="match status" value="1"/>
</dbReference>
<keyword evidence="12" id="KW-1185">Reference proteome</keyword>
<dbReference type="InterPro" id="IPR044974">
    <property type="entry name" value="Disease_R_plants"/>
</dbReference>
<dbReference type="SUPFAM" id="SSF52540">
    <property type="entry name" value="P-loop containing nucleoside triphosphate hydrolases"/>
    <property type="match status" value="1"/>
</dbReference>
<dbReference type="Proteomes" id="UP000019116">
    <property type="component" value="Chromosome 4A"/>
</dbReference>
<dbReference type="InterPro" id="IPR041118">
    <property type="entry name" value="Rx_N"/>
</dbReference>
<dbReference type="FunFam" id="1.10.10.10:FF:000322">
    <property type="entry name" value="Probable disease resistance protein At1g63360"/>
    <property type="match status" value="1"/>
</dbReference>
<name>A0A3B6I679_WHEAT</name>
<dbReference type="Gene3D" id="1.10.8.430">
    <property type="entry name" value="Helical domain of apoptotic protease-activating factors"/>
    <property type="match status" value="1"/>
</dbReference>
<sequence length="780" mass="88108">MTEVALASAGLRLAASPVLKKLLANASTFLGVDMGRELHELETTILPQFELVIEAANKGNHMTRLEKWLQELKDAFYMAEDLLDEHEYNLLKRKANGKDSLPGNASSISSTFMKPLRAASSRLSNLSSENIKQISQLNELRATLAKAKEFHELLCLPASCDPESPTIPSAVVPETTSLPPLKVIGRDKDCNHIIHCLTKTTATTECSIAMYSSLAIVGAGGMGKSTLVRLVYNCKRVKEYFDVTMWVSISRKLDVRRHTREIIESASQGGCPQIDNLDTLQRKLTDILQESRKFLLVLDDVWFEPGSEREWDQLLAPLASQQTGSKVLVTSQRDIFPAALCCEEVFPLQKMEDAQFLALFKHHAFSGPKTGNPKLHERLEDFAKKITKRLGQSPLAAKVVGSQLKGKTDINAWKDALTMKVDKLSEPVRALLWSYEKLDPCLQRCFLYCSLFPKGYKYGIDDLVHLWMAEGLVDSPNQTKRVEDVGSDCFKEMISASFFQPVNEENTSTYYVMHDLLHDLAELLSKEDYFRLEDDKVTEIPSTVRHLSVCVDSMMRQKQSICKLHRLRTIICIGFVTDDVTELFNQMLQNLKKLRVLCLLSYNRTKLPESVGELKHLRYLNISGTPVSELPRSLCSLYHLQVLLLNGKADSFPEKLCNLTKLRHLQWSYNEGMPQIPNIGKLTSLQQFDNFSVQKKKGYELQQLRDMNEIRGSLCVTNLENVTGKDEALESKLHQKSHLGSLLLLWSYKNYTNAEDSLHLAVLEGLMPPPQLEDISRLVT</sequence>
<dbReference type="Gramene" id="TraesCS4A03G1200600.1">
    <property type="protein sequence ID" value="TraesCS4A03G1200600.1.CDS1"/>
    <property type="gene ID" value="TraesCS4A03G1200600"/>
</dbReference>
<feature type="domain" description="Disease resistance protein winged helix" evidence="9">
    <location>
        <begin position="451"/>
        <end position="521"/>
    </location>
</feature>
<dbReference type="Gramene" id="TraesLDM4A03G02217570.1">
    <property type="protein sequence ID" value="TraesLDM4A03G02217570.1.CDS1"/>
    <property type="gene ID" value="TraesLDM4A03G02217570"/>
</dbReference>
<dbReference type="PANTHER" id="PTHR23155">
    <property type="entry name" value="DISEASE RESISTANCE PROTEIN RP"/>
    <property type="match status" value="1"/>
</dbReference>
<keyword evidence="2" id="KW-0433">Leucine-rich repeat</keyword>
<reference evidence="11" key="1">
    <citation type="submission" date="2018-08" db="EMBL/GenBank/DDBJ databases">
        <authorList>
            <person name="Rossello M."/>
        </authorList>
    </citation>
    <scope>NUCLEOTIDE SEQUENCE [LARGE SCALE GENOMIC DNA]</scope>
    <source>
        <strain evidence="11">cv. Chinese Spring</strain>
    </source>
</reference>
<organism evidence="11">
    <name type="scientific">Triticum aestivum</name>
    <name type="common">Wheat</name>
    <dbReference type="NCBI Taxonomy" id="4565"/>
    <lineage>
        <taxon>Eukaryota</taxon>
        <taxon>Viridiplantae</taxon>
        <taxon>Streptophyta</taxon>
        <taxon>Embryophyta</taxon>
        <taxon>Tracheophyta</taxon>
        <taxon>Spermatophyta</taxon>
        <taxon>Magnoliopsida</taxon>
        <taxon>Liliopsida</taxon>
        <taxon>Poales</taxon>
        <taxon>Poaceae</taxon>
        <taxon>BOP clade</taxon>
        <taxon>Pooideae</taxon>
        <taxon>Triticodae</taxon>
        <taxon>Triticeae</taxon>
        <taxon>Triticinae</taxon>
        <taxon>Triticum</taxon>
    </lineage>
</organism>
<dbReference type="SMR" id="A0A3B6I679"/>
<feature type="domain" description="NB-ARC" evidence="7">
    <location>
        <begin position="213"/>
        <end position="366"/>
    </location>
</feature>
<dbReference type="Gramene" id="TraesCS4A02G476200.1">
    <property type="protein sequence ID" value="TraesCS4A02G476200.1.cds1"/>
    <property type="gene ID" value="TraesCS4A02G476200"/>
</dbReference>
<dbReference type="InterPro" id="IPR055414">
    <property type="entry name" value="LRR_R13L4/SHOC2-like"/>
</dbReference>
<evidence type="ECO:0008006" key="13">
    <source>
        <dbReference type="Google" id="ProtNLM"/>
    </source>
</evidence>
<protein>
    <recommendedName>
        <fullName evidence="13">NB-ARC domain-containing protein</fullName>
    </recommendedName>
</protein>
<proteinExistence type="inferred from homology"/>
<keyword evidence="3" id="KW-0677">Repeat</keyword>
<dbReference type="InterPro" id="IPR027417">
    <property type="entry name" value="P-loop_NTPase"/>
</dbReference>
<dbReference type="PRINTS" id="PR00364">
    <property type="entry name" value="DISEASERSIST"/>
</dbReference>
<dbReference type="GO" id="GO:0042742">
    <property type="term" value="P:defense response to bacterium"/>
    <property type="evidence" value="ECO:0007669"/>
    <property type="project" value="UniProtKB-ARBA"/>
</dbReference>
<dbReference type="SUPFAM" id="SSF52058">
    <property type="entry name" value="L domain-like"/>
    <property type="match status" value="1"/>
</dbReference>
<reference evidence="11" key="2">
    <citation type="submission" date="2018-10" db="UniProtKB">
        <authorList>
            <consortium name="EnsemblPlants"/>
        </authorList>
    </citation>
    <scope>IDENTIFICATION</scope>
</reference>
<dbReference type="GO" id="GO:0002758">
    <property type="term" value="P:innate immune response-activating signaling pathway"/>
    <property type="evidence" value="ECO:0007669"/>
    <property type="project" value="UniProtKB-ARBA"/>
</dbReference>
<feature type="domain" description="Disease resistance R13L4/SHOC-2-like LRR" evidence="10">
    <location>
        <begin position="588"/>
        <end position="774"/>
    </location>
</feature>
<dbReference type="OMA" id="YLCPNSR"/>
<evidence type="ECO:0000256" key="5">
    <source>
        <dbReference type="ARBA" id="ARBA00022821"/>
    </source>
</evidence>
<dbReference type="EnsemblPlants" id="TraesCS4A02G476200.1">
    <property type="protein sequence ID" value="TraesCS4A02G476200.1.cds1"/>
    <property type="gene ID" value="TraesCS4A02G476200"/>
</dbReference>
<comment type="similarity">
    <text evidence="1">Belongs to the disease resistance NB-LRR family.</text>
</comment>
<evidence type="ECO:0000259" key="7">
    <source>
        <dbReference type="Pfam" id="PF00931"/>
    </source>
</evidence>
<dbReference type="AlphaFoldDB" id="A0A3B6I679"/>
<evidence type="ECO:0000259" key="10">
    <source>
        <dbReference type="Pfam" id="PF23598"/>
    </source>
</evidence>
<dbReference type="InterPro" id="IPR058922">
    <property type="entry name" value="WHD_DRP"/>
</dbReference>
<evidence type="ECO:0000256" key="3">
    <source>
        <dbReference type="ARBA" id="ARBA00022737"/>
    </source>
</evidence>
<dbReference type="Pfam" id="PF00931">
    <property type="entry name" value="NB-ARC"/>
    <property type="match status" value="1"/>
</dbReference>
<evidence type="ECO:0000313" key="11">
    <source>
        <dbReference type="EnsemblPlants" id="TraesCS4A02G476200.1.cds1"/>
    </source>
</evidence>
<evidence type="ECO:0000256" key="6">
    <source>
        <dbReference type="ARBA" id="ARBA00023054"/>
    </source>
</evidence>
<evidence type="ECO:0000313" key="12">
    <source>
        <dbReference type="Proteomes" id="UP000019116"/>
    </source>
</evidence>
<dbReference type="InterPro" id="IPR032675">
    <property type="entry name" value="LRR_dom_sf"/>
</dbReference>
<dbReference type="Gene3D" id="3.80.10.10">
    <property type="entry name" value="Ribonuclease Inhibitor"/>
    <property type="match status" value="1"/>
</dbReference>
<dbReference type="Pfam" id="PF18052">
    <property type="entry name" value="Rx_N"/>
    <property type="match status" value="1"/>
</dbReference>
<dbReference type="OrthoDB" id="785704at2759"/>
<dbReference type="GO" id="GO:0009626">
    <property type="term" value="P:plant-type hypersensitive response"/>
    <property type="evidence" value="ECO:0007669"/>
    <property type="project" value="UniProtKB-ARBA"/>
</dbReference>
<feature type="domain" description="Disease resistance N-terminal" evidence="8">
    <location>
        <begin position="30"/>
        <end position="98"/>
    </location>
</feature>
<evidence type="ECO:0000256" key="2">
    <source>
        <dbReference type="ARBA" id="ARBA00022614"/>
    </source>
</evidence>
<evidence type="ECO:0000256" key="1">
    <source>
        <dbReference type="ARBA" id="ARBA00008894"/>
    </source>
</evidence>
<dbReference type="InterPro" id="IPR042197">
    <property type="entry name" value="Apaf_helical"/>
</dbReference>